<gene>
    <name evidence="2" type="ORF">HMPREF0373_01480</name>
</gene>
<dbReference type="RefSeq" id="WP_021739886.1">
    <property type="nucleotide sequence ID" value="NZ_KI271158.1"/>
</dbReference>
<sequence length="390" mass="46159">MELELHSDLIYKNNLDTDKFARMLDDPSQCYKFYWLEAIVNLITITEEDLTFDQIINEMILEAWHSVTRYHLHLGPTIKGKSENFLEHAIGIVEKDPLLKQPSSKNDVMEAIVRNDSELRVDKNSLTIYVPYRLLSSFLDEVSGSDRVWDSQKRLIAYFEMINKKTPLLYTIIDGKGLQKKVHVNEYWKQLIYDNYPVITSWIQLKKIRFLQDRNPGVPGIIYKLSPENETTRKLSNARDLWKSAVNYGKLSVYDIYSGRELDIQHFDLDHFVPWSYVANDELWNLIPMEKSLNSSKNNKLPDWSEYFRRMAESQYRLYEVIFSHGEVRTSFEKCRRDNLNAIWATERLYIEGNSREQFINILEHNMKPLYDSAYLQGYGLWKLPKQLVI</sequence>
<keyword evidence="3" id="KW-1185">Reference proteome</keyword>
<proteinExistence type="predicted"/>
<evidence type="ECO:0000313" key="3">
    <source>
        <dbReference type="Proteomes" id="UP000016608"/>
    </source>
</evidence>
<evidence type="ECO:0000259" key="1">
    <source>
        <dbReference type="Pfam" id="PF13395"/>
    </source>
</evidence>
<dbReference type="HOGENOM" id="CLU_047712_0_0_9"/>
<name>U2PSN5_EUBRA</name>
<feature type="domain" description="HNH nuclease" evidence="1">
    <location>
        <begin position="255"/>
        <end position="302"/>
    </location>
</feature>
<dbReference type="GeneID" id="42787261"/>
<dbReference type="EMBL" id="AWVJ01000091">
    <property type="protein sequence ID" value="ERK47121.1"/>
    <property type="molecule type" value="Genomic_DNA"/>
</dbReference>
<dbReference type="Proteomes" id="UP000016608">
    <property type="component" value="Unassembled WGS sequence"/>
</dbReference>
<comment type="caution">
    <text evidence="2">The sequence shown here is derived from an EMBL/GenBank/DDBJ whole genome shotgun (WGS) entry which is preliminary data.</text>
</comment>
<protein>
    <recommendedName>
        <fullName evidence="1">HNH nuclease domain-containing protein</fullName>
    </recommendedName>
</protein>
<dbReference type="PATRIC" id="fig|1256908.3.peg.1375"/>
<evidence type="ECO:0000313" key="2">
    <source>
        <dbReference type="EMBL" id="ERK47121.1"/>
    </source>
</evidence>
<dbReference type="eggNOG" id="COG1403">
    <property type="taxonomic scope" value="Bacteria"/>
</dbReference>
<dbReference type="AlphaFoldDB" id="U2PSN5"/>
<accession>U2PSN5</accession>
<organism evidence="2 3">
    <name type="scientific">Eubacterium ramulus ATCC 29099</name>
    <dbReference type="NCBI Taxonomy" id="1256908"/>
    <lineage>
        <taxon>Bacteria</taxon>
        <taxon>Bacillati</taxon>
        <taxon>Bacillota</taxon>
        <taxon>Clostridia</taxon>
        <taxon>Eubacteriales</taxon>
        <taxon>Eubacteriaceae</taxon>
        <taxon>Eubacterium</taxon>
    </lineage>
</organism>
<dbReference type="InterPro" id="IPR003615">
    <property type="entry name" value="HNH_nuc"/>
</dbReference>
<dbReference type="CDD" id="cd00085">
    <property type="entry name" value="HNHc"/>
    <property type="match status" value="1"/>
</dbReference>
<dbReference type="Pfam" id="PF13395">
    <property type="entry name" value="HNH_4"/>
    <property type="match status" value="1"/>
</dbReference>
<reference evidence="2 3" key="1">
    <citation type="submission" date="2013-06" db="EMBL/GenBank/DDBJ databases">
        <authorList>
            <person name="Weinstock G."/>
            <person name="Sodergren E."/>
            <person name="Lobos E.A."/>
            <person name="Fulton L."/>
            <person name="Fulton R."/>
            <person name="Courtney L."/>
            <person name="Fronick C."/>
            <person name="O'Laughlin M."/>
            <person name="Godfrey J."/>
            <person name="Wilson R.M."/>
            <person name="Miner T."/>
            <person name="Farmer C."/>
            <person name="Delehaunty K."/>
            <person name="Cordes M."/>
            <person name="Minx P."/>
            <person name="Tomlinson C."/>
            <person name="Chen J."/>
            <person name="Wollam A."/>
            <person name="Pepin K.H."/>
            <person name="Bhonagiri V."/>
            <person name="Zhang X."/>
            <person name="Warren W."/>
            <person name="Mitreva M."/>
            <person name="Mardis E.R."/>
            <person name="Wilson R.K."/>
        </authorList>
    </citation>
    <scope>NUCLEOTIDE SEQUENCE [LARGE SCALE GENOMIC DNA]</scope>
    <source>
        <strain evidence="2 3">ATCC 29099</strain>
    </source>
</reference>
<dbReference type="Gene3D" id="1.10.30.50">
    <property type="match status" value="1"/>
</dbReference>